<dbReference type="EMBL" id="JASCZI010090750">
    <property type="protein sequence ID" value="MED6146022.1"/>
    <property type="molecule type" value="Genomic_DNA"/>
</dbReference>
<dbReference type="PROSITE" id="PS51257">
    <property type="entry name" value="PROKAR_LIPOPROTEIN"/>
    <property type="match status" value="1"/>
</dbReference>
<reference evidence="1 2" key="1">
    <citation type="journal article" date="2023" name="Plants (Basel)">
        <title>Bridging the Gap: Combining Genomics and Transcriptomics Approaches to Understand Stylosanthes scabra, an Orphan Legume from the Brazilian Caatinga.</title>
        <authorList>
            <person name="Ferreira-Neto J.R.C."/>
            <person name="da Silva M.D."/>
            <person name="Binneck E."/>
            <person name="de Melo N.F."/>
            <person name="da Silva R.H."/>
            <person name="de Melo A.L.T.M."/>
            <person name="Pandolfi V."/>
            <person name="Bustamante F.O."/>
            <person name="Brasileiro-Vidal A.C."/>
            <person name="Benko-Iseppon A.M."/>
        </authorList>
    </citation>
    <scope>NUCLEOTIDE SEQUENCE [LARGE SCALE GENOMIC DNA]</scope>
    <source>
        <tissue evidence="1">Leaves</tissue>
    </source>
</reference>
<comment type="caution">
    <text evidence="1">The sequence shown here is derived from an EMBL/GenBank/DDBJ whole genome shotgun (WGS) entry which is preliminary data.</text>
</comment>
<keyword evidence="2" id="KW-1185">Reference proteome</keyword>
<name>A0ABU6TBC7_9FABA</name>
<evidence type="ECO:0000313" key="1">
    <source>
        <dbReference type="EMBL" id="MED6146022.1"/>
    </source>
</evidence>
<proteinExistence type="predicted"/>
<dbReference type="Proteomes" id="UP001341840">
    <property type="component" value="Unassembled WGS sequence"/>
</dbReference>
<evidence type="ECO:0000313" key="2">
    <source>
        <dbReference type="Proteomes" id="UP001341840"/>
    </source>
</evidence>
<organism evidence="1 2">
    <name type="scientific">Stylosanthes scabra</name>
    <dbReference type="NCBI Taxonomy" id="79078"/>
    <lineage>
        <taxon>Eukaryota</taxon>
        <taxon>Viridiplantae</taxon>
        <taxon>Streptophyta</taxon>
        <taxon>Embryophyta</taxon>
        <taxon>Tracheophyta</taxon>
        <taxon>Spermatophyta</taxon>
        <taxon>Magnoliopsida</taxon>
        <taxon>eudicotyledons</taxon>
        <taxon>Gunneridae</taxon>
        <taxon>Pentapetalae</taxon>
        <taxon>rosids</taxon>
        <taxon>fabids</taxon>
        <taxon>Fabales</taxon>
        <taxon>Fabaceae</taxon>
        <taxon>Papilionoideae</taxon>
        <taxon>50 kb inversion clade</taxon>
        <taxon>dalbergioids sensu lato</taxon>
        <taxon>Dalbergieae</taxon>
        <taxon>Pterocarpus clade</taxon>
        <taxon>Stylosanthes</taxon>
    </lineage>
</organism>
<accession>A0ABU6TBC7</accession>
<gene>
    <name evidence="1" type="ORF">PIB30_030703</name>
</gene>
<sequence length="177" mass="19632">MSRQYGIIPASVVSTGSFAACPPLPSSCHVTIGTTPNIHVTSKFASGFTPLQPEPLDSIVDVQRLKDRYPDDIASIWDDVEKRKDGICNLASGATKPLTHMREGQPRAHAYAWHTSPRPFPEFKAHAYAWTSVSFSRICVSQKHLALLMRGLLFKPRTDQSHSTHMRGHQPATHTYA</sequence>
<protein>
    <submittedName>
        <fullName evidence="1">Uncharacterized protein</fullName>
    </submittedName>
</protein>